<dbReference type="GO" id="GO:0017061">
    <property type="term" value="F:S-methyl-5-thioadenosine phosphorylase activity"/>
    <property type="evidence" value="ECO:0007669"/>
    <property type="project" value="UniProtKB-EC"/>
</dbReference>
<dbReference type="CDD" id="cd16833">
    <property type="entry name" value="YfiH"/>
    <property type="match status" value="1"/>
</dbReference>
<dbReference type="NCBIfam" id="TIGR00726">
    <property type="entry name" value="peptidoglycan editing factor PgeF"/>
    <property type="match status" value="1"/>
</dbReference>
<organism evidence="11 12">
    <name type="scientific">Zymomonas mobilis subsp. pomaceae (strain ATCC 29192 / DSM 22645 / JCM 10191 / CCUG 17912 / NBRC 13757 / NCIMB 11200 / NRRL B-4491 / Barker I)</name>
    <dbReference type="NCBI Taxonomy" id="579138"/>
    <lineage>
        <taxon>Bacteria</taxon>
        <taxon>Pseudomonadati</taxon>
        <taxon>Pseudomonadota</taxon>
        <taxon>Alphaproteobacteria</taxon>
        <taxon>Sphingomonadales</taxon>
        <taxon>Zymomonadaceae</taxon>
        <taxon>Zymomonas</taxon>
    </lineage>
</organism>
<comment type="similarity">
    <text evidence="2 10">Belongs to the purine nucleoside phosphorylase YfiH/LACC1 family.</text>
</comment>
<dbReference type="Proteomes" id="UP000000491">
    <property type="component" value="Chromosome"/>
</dbReference>
<reference evidence="11 12" key="1">
    <citation type="journal article" date="2011" name="J. Bacteriol.">
        <title>Genome sequence of the ethanol-producing Zymomonas mobilis subsp. pomaceae lectotype strain ATCC 29192.</title>
        <authorList>
            <person name="Kouvelis V.N."/>
            <person name="Davenport K.W."/>
            <person name="Brettin T.S."/>
            <person name="Bruce D."/>
            <person name="Detter C."/>
            <person name="Han C.S."/>
            <person name="Nolan M."/>
            <person name="Tapia R."/>
            <person name="Damoulaki A."/>
            <person name="Kyrpides N.C."/>
            <person name="Typas M.A."/>
            <person name="Pappas K.M."/>
        </authorList>
    </citation>
    <scope>NUCLEOTIDE SEQUENCE [LARGE SCALE GENOMIC DNA]</scope>
    <source>
        <strain evidence="12">ATCC 29192 / DSM 22645 / JCM 10191 / CCUG 17912 / NBRC 13757 / NCIMB 11200 / NRRL B-4491 / Barker I</strain>
    </source>
</reference>
<dbReference type="STRING" id="579138.Zymop_1394"/>
<dbReference type="KEGG" id="zmp:Zymop_1394"/>
<dbReference type="GO" id="GO:0005507">
    <property type="term" value="F:copper ion binding"/>
    <property type="evidence" value="ECO:0007669"/>
    <property type="project" value="TreeGrafter"/>
</dbReference>
<evidence type="ECO:0000256" key="8">
    <source>
        <dbReference type="ARBA" id="ARBA00048968"/>
    </source>
</evidence>
<comment type="catalytic activity">
    <reaction evidence="7">
        <text>adenosine + H2O + H(+) = inosine + NH4(+)</text>
        <dbReference type="Rhea" id="RHEA:24408"/>
        <dbReference type="ChEBI" id="CHEBI:15377"/>
        <dbReference type="ChEBI" id="CHEBI:15378"/>
        <dbReference type="ChEBI" id="CHEBI:16335"/>
        <dbReference type="ChEBI" id="CHEBI:17596"/>
        <dbReference type="ChEBI" id="CHEBI:28938"/>
        <dbReference type="EC" id="3.5.4.4"/>
    </reaction>
    <physiologicalReaction direction="left-to-right" evidence="7">
        <dbReference type="Rhea" id="RHEA:24409"/>
    </physiologicalReaction>
</comment>
<evidence type="ECO:0000256" key="7">
    <source>
        <dbReference type="ARBA" id="ARBA00047989"/>
    </source>
</evidence>
<dbReference type="SUPFAM" id="SSF64438">
    <property type="entry name" value="CNF1/YfiH-like putative cysteine hydrolases"/>
    <property type="match status" value="1"/>
</dbReference>
<dbReference type="EMBL" id="CP002865">
    <property type="protein sequence ID" value="AEI38284.1"/>
    <property type="molecule type" value="Genomic_DNA"/>
</dbReference>
<dbReference type="GO" id="GO:0016787">
    <property type="term" value="F:hydrolase activity"/>
    <property type="evidence" value="ECO:0007669"/>
    <property type="project" value="UniProtKB-KW"/>
</dbReference>
<proteinExistence type="inferred from homology"/>
<dbReference type="PATRIC" id="fig|579138.3.peg.1477"/>
<dbReference type="InterPro" id="IPR011324">
    <property type="entry name" value="Cytotoxic_necrot_fac-like_cat"/>
</dbReference>
<accession>F8EV66</accession>
<sequence length="254" mass="28093">MTDTVQPRFSSLLTSVAHGFFGREGGVSSGLYTSLNVGLGTKDDRSAIYENRKRALRAIAPQSELVTLRQVHSAKAIFIDHPIADEDRVEADAMVTDRHGLALGILTADCVPVLFSDSSSGIIGAAHAGWKGAVRGIIEATIDLMVEKGALRQNIEAAVGPAIQQNSYEVDDNFYNKFLEEDFDNKEFFLEGREAHWQFNLPAYVERRLEKAAIGAISRSLLDTCQEDSQFFSYRRACLRGEEDYGRQISIISL</sequence>
<dbReference type="PANTHER" id="PTHR30616">
    <property type="entry name" value="UNCHARACTERIZED PROTEIN YFIH"/>
    <property type="match status" value="1"/>
</dbReference>
<evidence type="ECO:0000313" key="12">
    <source>
        <dbReference type="Proteomes" id="UP000000491"/>
    </source>
</evidence>
<keyword evidence="6" id="KW-0862">Zinc</keyword>
<keyword evidence="5" id="KW-0378">Hydrolase</keyword>
<evidence type="ECO:0000256" key="6">
    <source>
        <dbReference type="ARBA" id="ARBA00022833"/>
    </source>
</evidence>
<evidence type="ECO:0000256" key="3">
    <source>
        <dbReference type="ARBA" id="ARBA00022679"/>
    </source>
</evidence>
<dbReference type="PANTHER" id="PTHR30616:SF2">
    <property type="entry name" value="PURINE NUCLEOSIDE PHOSPHORYLASE LACC1"/>
    <property type="match status" value="1"/>
</dbReference>
<name>F8EV66_ZYMMT</name>
<gene>
    <name evidence="11" type="ordered locus">Zymop_1394</name>
</gene>
<evidence type="ECO:0000313" key="11">
    <source>
        <dbReference type="EMBL" id="AEI38284.1"/>
    </source>
</evidence>
<comment type="catalytic activity">
    <reaction evidence="1">
        <text>inosine + phosphate = alpha-D-ribose 1-phosphate + hypoxanthine</text>
        <dbReference type="Rhea" id="RHEA:27646"/>
        <dbReference type="ChEBI" id="CHEBI:17368"/>
        <dbReference type="ChEBI" id="CHEBI:17596"/>
        <dbReference type="ChEBI" id="CHEBI:43474"/>
        <dbReference type="ChEBI" id="CHEBI:57720"/>
        <dbReference type="EC" id="2.4.2.1"/>
    </reaction>
    <physiologicalReaction direction="left-to-right" evidence="1">
        <dbReference type="Rhea" id="RHEA:27647"/>
    </physiologicalReaction>
</comment>
<keyword evidence="3" id="KW-0808">Transferase</keyword>
<evidence type="ECO:0000256" key="10">
    <source>
        <dbReference type="RuleBase" id="RU361274"/>
    </source>
</evidence>
<keyword evidence="4" id="KW-0479">Metal-binding</keyword>
<comment type="catalytic activity">
    <reaction evidence="9">
        <text>S-methyl-5'-thioadenosine + phosphate = 5-(methylsulfanyl)-alpha-D-ribose 1-phosphate + adenine</text>
        <dbReference type="Rhea" id="RHEA:11852"/>
        <dbReference type="ChEBI" id="CHEBI:16708"/>
        <dbReference type="ChEBI" id="CHEBI:17509"/>
        <dbReference type="ChEBI" id="CHEBI:43474"/>
        <dbReference type="ChEBI" id="CHEBI:58533"/>
        <dbReference type="EC" id="2.4.2.28"/>
    </reaction>
    <physiologicalReaction direction="left-to-right" evidence="9">
        <dbReference type="Rhea" id="RHEA:11853"/>
    </physiologicalReaction>
</comment>
<dbReference type="AlphaFoldDB" id="F8EV66"/>
<evidence type="ECO:0000256" key="4">
    <source>
        <dbReference type="ARBA" id="ARBA00022723"/>
    </source>
</evidence>
<dbReference type="eggNOG" id="COG1496">
    <property type="taxonomic scope" value="Bacteria"/>
</dbReference>
<comment type="catalytic activity">
    <reaction evidence="8">
        <text>adenosine + phosphate = alpha-D-ribose 1-phosphate + adenine</text>
        <dbReference type="Rhea" id="RHEA:27642"/>
        <dbReference type="ChEBI" id="CHEBI:16335"/>
        <dbReference type="ChEBI" id="CHEBI:16708"/>
        <dbReference type="ChEBI" id="CHEBI:43474"/>
        <dbReference type="ChEBI" id="CHEBI:57720"/>
        <dbReference type="EC" id="2.4.2.1"/>
    </reaction>
    <physiologicalReaction direction="left-to-right" evidence="8">
        <dbReference type="Rhea" id="RHEA:27643"/>
    </physiologicalReaction>
</comment>
<evidence type="ECO:0000256" key="2">
    <source>
        <dbReference type="ARBA" id="ARBA00007353"/>
    </source>
</evidence>
<protein>
    <recommendedName>
        <fullName evidence="10">Purine nucleoside phosphorylase</fullName>
    </recommendedName>
</protein>
<dbReference type="InterPro" id="IPR038371">
    <property type="entry name" value="Cu_polyphenol_OxRdtase_sf"/>
</dbReference>
<dbReference type="RefSeq" id="WP_013934673.1">
    <property type="nucleotide sequence ID" value="NC_015709.1"/>
</dbReference>
<dbReference type="Pfam" id="PF02578">
    <property type="entry name" value="Cu-oxidase_4"/>
    <property type="match status" value="1"/>
</dbReference>
<evidence type="ECO:0000256" key="5">
    <source>
        <dbReference type="ARBA" id="ARBA00022801"/>
    </source>
</evidence>
<evidence type="ECO:0000256" key="1">
    <source>
        <dbReference type="ARBA" id="ARBA00000553"/>
    </source>
</evidence>
<dbReference type="Gene3D" id="3.60.140.10">
    <property type="entry name" value="CNF1/YfiH-like putative cysteine hydrolases"/>
    <property type="match status" value="1"/>
</dbReference>
<dbReference type="HOGENOM" id="CLU_065784_2_0_5"/>
<evidence type="ECO:0000256" key="9">
    <source>
        <dbReference type="ARBA" id="ARBA00049893"/>
    </source>
</evidence>
<dbReference type="InterPro" id="IPR003730">
    <property type="entry name" value="Cu_polyphenol_OxRdtase"/>
</dbReference>